<dbReference type="RefSeq" id="WP_387896408.1">
    <property type="nucleotide sequence ID" value="NZ_JBIAPK010000006.1"/>
</dbReference>
<dbReference type="InterPro" id="IPR023696">
    <property type="entry name" value="Ureohydrolase_dom_sf"/>
</dbReference>
<evidence type="ECO:0000256" key="4">
    <source>
        <dbReference type="PROSITE-ProRule" id="PRU00742"/>
    </source>
</evidence>
<dbReference type="PANTHER" id="PTHR43782">
    <property type="entry name" value="ARGINASE"/>
    <property type="match status" value="1"/>
</dbReference>
<dbReference type="Gene3D" id="3.40.800.10">
    <property type="entry name" value="Ureohydrolase domain"/>
    <property type="match status" value="1"/>
</dbReference>
<proteinExistence type="inferred from homology"/>
<dbReference type="InterPro" id="IPR006035">
    <property type="entry name" value="Ureohydrolase"/>
</dbReference>
<gene>
    <name evidence="5" type="ORF">ACFYWW_20950</name>
</gene>
<organism evidence="5 6">
    <name type="scientific">Streptomyces flavidovirens</name>
    <dbReference type="NCBI Taxonomy" id="67298"/>
    <lineage>
        <taxon>Bacteria</taxon>
        <taxon>Bacillati</taxon>
        <taxon>Actinomycetota</taxon>
        <taxon>Actinomycetes</taxon>
        <taxon>Kitasatosporales</taxon>
        <taxon>Streptomycetaceae</taxon>
        <taxon>Streptomyces</taxon>
    </lineage>
</organism>
<dbReference type="CDD" id="cd09999">
    <property type="entry name" value="Arginase-like_1"/>
    <property type="match status" value="1"/>
</dbReference>
<evidence type="ECO:0000313" key="6">
    <source>
        <dbReference type="Proteomes" id="UP001601976"/>
    </source>
</evidence>
<dbReference type="Proteomes" id="UP001601976">
    <property type="component" value="Unassembled WGS sequence"/>
</dbReference>
<dbReference type="EMBL" id="JBIAPK010000006">
    <property type="protein sequence ID" value="MFF3341179.1"/>
    <property type="molecule type" value="Genomic_DNA"/>
</dbReference>
<evidence type="ECO:0000256" key="2">
    <source>
        <dbReference type="ARBA" id="ARBA00022801"/>
    </source>
</evidence>
<evidence type="ECO:0000256" key="3">
    <source>
        <dbReference type="ARBA" id="ARBA00023211"/>
    </source>
</evidence>
<dbReference type="PANTHER" id="PTHR43782:SF3">
    <property type="entry name" value="ARGINASE"/>
    <property type="match status" value="1"/>
</dbReference>
<comment type="similarity">
    <text evidence="4">Belongs to the arginase family.</text>
</comment>
<dbReference type="PROSITE" id="PS51409">
    <property type="entry name" value="ARGINASE_2"/>
    <property type="match status" value="1"/>
</dbReference>
<accession>A0ABW6RKU3</accession>
<dbReference type="Pfam" id="PF00491">
    <property type="entry name" value="Arginase"/>
    <property type="match status" value="1"/>
</dbReference>
<name>A0ABW6RKU3_9ACTN</name>
<reference evidence="5 6" key="1">
    <citation type="submission" date="2024-10" db="EMBL/GenBank/DDBJ databases">
        <title>The Natural Products Discovery Center: Release of the First 8490 Sequenced Strains for Exploring Actinobacteria Biosynthetic Diversity.</title>
        <authorList>
            <person name="Kalkreuter E."/>
            <person name="Kautsar S.A."/>
            <person name="Yang D."/>
            <person name="Bader C.D."/>
            <person name="Teijaro C.N."/>
            <person name="Fluegel L."/>
            <person name="Davis C.M."/>
            <person name="Simpson J.R."/>
            <person name="Lauterbach L."/>
            <person name="Steele A.D."/>
            <person name="Gui C."/>
            <person name="Meng S."/>
            <person name="Li G."/>
            <person name="Viehrig K."/>
            <person name="Ye F."/>
            <person name="Su P."/>
            <person name="Kiefer A.F."/>
            <person name="Nichols A."/>
            <person name="Cepeda A.J."/>
            <person name="Yan W."/>
            <person name="Fan B."/>
            <person name="Jiang Y."/>
            <person name="Adhikari A."/>
            <person name="Zheng C.-J."/>
            <person name="Schuster L."/>
            <person name="Cowan T.M."/>
            <person name="Smanski M.J."/>
            <person name="Chevrette M.G."/>
            <person name="De Carvalho L.P.S."/>
            <person name="Shen B."/>
        </authorList>
    </citation>
    <scope>NUCLEOTIDE SEQUENCE [LARGE SCALE GENOMIC DNA]</scope>
    <source>
        <strain evidence="5 6">NPDC003029</strain>
    </source>
</reference>
<dbReference type="SUPFAM" id="SSF52768">
    <property type="entry name" value="Arginase/deacetylase"/>
    <property type="match status" value="1"/>
</dbReference>
<keyword evidence="6" id="KW-1185">Reference proteome</keyword>
<keyword evidence="2 5" id="KW-0378">Hydrolase</keyword>
<comment type="caution">
    <text evidence="5">The sequence shown here is derived from an EMBL/GenBank/DDBJ whole genome shotgun (WGS) entry which is preliminary data.</text>
</comment>
<keyword evidence="1" id="KW-0479">Metal-binding</keyword>
<dbReference type="GO" id="GO:0016787">
    <property type="term" value="F:hydrolase activity"/>
    <property type="evidence" value="ECO:0007669"/>
    <property type="project" value="UniProtKB-KW"/>
</dbReference>
<dbReference type="PRINTS" id="PR00116">
    <property type="entry name" value="ARGINASE"/>
</dbReference>
<evidence type="ECO:0000313" key="5">
    <source>
        <dbReference type="EMBL" id="MFF3341179.1"/>
    </source>
</evidence>
<dbReference type="EC" id="3.5.3.-" evidence="5"/>
<protein>
    <submittedName>
        <fullName evidence="5">Arginase family protein</fullName>
        <ecNumber evidence="5">3.5.3.-</ecNumber>
    </submittedName>
</protein>
<sequence length="220" mass="23369">MGGVLGRGCFPVVLGGDCSILLGNLLALRRRGRYGLLFLDGHTDFYQPSAEPAGEAASMELALATGRGPRPLTDLEGRGPLVRDEDVVAFAFRDSAQSAEAGMQPLPPRLHAIDLDGVRAEGADAAARRALDLLTGGGSGGYWVHLDVDVLDDAIMPAVDYRQPGGLTWAELESVLRAALGDERARGLDITIFNPRLDRDGTIAVRLTECLRRGLPARAA</sequence>
<keyword evidence="3" id="KW-0464">Manganese</keyword>
<dbReference type="PIRSF" id="PIRSF036979">
    <property type="entry name" value="Arginase"/>
    <property type="match status" value="1"/>
</dbReference>
<evidence type="ECO:0000256" key="1">
    <source>
        <dbReference type="ARBA" id="ARBA00022723"/>
    </source>
</evidence>